<dbReference type="SUPFAM" id="SSF51197">
    <property type="entry name" value="Clavaminate synthase-like"/>
    <property type="match status" value="1"/>
</dbReference>
<dbReference type="Pfam" id="PF14226">
    <property type="entry name" value="DIOX_N"/>
    <property type="match status" value="1"/>
</dbReference>
<keyword evidence="8" id="KW-1185">Reference proteome</keyword>
<gene>
    <name evidence="7" type="ORF">Taro_029793</name>
</gene>
<reference evidence="7" key="1">
    <citation type="submission" date="2017-07" db="EMBL/GenBank/DDBJ databases">
        <title>Taro Niue Genome Assembly and Annotation.</title>
        <authorList>
            <person name="Atibalentja N."/>
            <person name="Keating K."/>
            <person name="Fields C.J."/>
        </authorList>
    </citation>
    <scope>NUCLEOTIDE SEQUENCE</scope>
    <source>
        <strain evidence="7">Niue_2</strain>
        <tissue evidence="7">Leaf</tissue>
    </source>
</reference>
<dbReference type="InterPro" id="IPR005123">
    <property type="entry name" value="Oxoglu/Fe-dep_dioxygenase_dom"/>
</dbReference>
<proteinExistence type="inferred from homology"/>
<dbReference type="EMBL" id="NMUH01002003">
    <property type="protein sequence ID" value="MQL97111.1"/>
    <property type="molecule type" value="Genomic_DNA"/>
</dbReference>
<protein>
    <recommendedName>
        <fullName evidence="6">Fe2OG dioxygenase domain-containing protein</fullName>
    </recommendedName>
</protein>
<comment type="caution">
    <text evidence="7">The sequence shown here is derived from an EMBL/GenBank/DDBJ whole genome shotgun (WGS) entry which is preliminary data.</text>
</comment>
<organism evidence="7 8">
    <name type="scientific">Colocasia esculenta</name>
    <name type="common">Wild taro</name>
    <name type="synonym">Arum esculentum</name>
    <dbReference type="NCBI Taxonomy" id="4460"/>
    <lineage>
        <taxon>Eukaryota</taxon>
        <taxon>Viridiplantae</taxon>
        <taxon>Streptophyta</taxon>
        <taxon>Embryophyta</taxon>
        <taxon>Tracheophyta</taxon>
        <taxon>Spermatophyta</taxon>
        <taxon>Magnoliopsida</taxon>
        <taxon>Liliopsida</taxon>
        <taxon>Araceae</taxon>
        <taxon>Aroideae</taxon>
        <taxon>Colocasieae</taxon>
        <taxon>Colocasia</taxon>
    </lineage>
</organism>
<evidence type="ECO:0000256" key="4">
    <source>
        <dbReference type="ARBA" id="ARBA00023004"/>
    </source>
</evidence>
<dbReference type="PANTHER" id="PTHR10209">
    <property type="entry name" value="OXIDOREDUCTASE, 2OG-FE II OXYGENASE FAMILY PROTEIN"/>
    <property type="match status" value="1"/>
</dbReference>
<dbReference type="InterPro" id="IPR027443">
    <property type="entry name" value="IPNS-like_sf"/>
</dbReference>
<comment type="similarity">
    <text evidence="1 5">Belongs to the iron/ascorbate-dependent oxidoreductase family.</text>
</comment>
<dbReference type="FunFam" id="2.60.120.330:FF:000026">
    <property type="entry name" value="DIBOA-glucoside dioxygenase BX6"/>
    <property type="match status" value="1"/>
</dbReference>
<dbReference type="OrthoDB" id="288590at2759"/>
<evidence type="ECO:0000256" key="5">
    <source>
        <dbReference type="RuleBase" id="RU003682"/>
    </source>
</evidence>
<dbReference type="AlphaFoldDB" id="A0A843VJU7"/>
<evidence type="ECO:0000256" key="2">
    <source>
        <dbReference type="ARBA" id="ARBA00022723"/>
    </source>
</evidence>
<keyword evidence="4 5" id="KW-0408">Iron</keyword>
<sequence length="363" mass="39657">MANFGVAAKYDRTKEVEEFDNSKAGVKGLVDAGVNTIPRLFHHPGAVSSPASPSSNPSLSIPTVDLSLPRARVIELASAAAREWGFFRLVNHGVPREAISAALSAAQAFNELPAEAKAGYYSRKVGGKVTYNSNFDLYHSDVASWRDTLQVVTGAPTPLDAEQIPEVCRRELLEWDEHALGVAKRVLGLLSEGLGVESGRLEENKCLELRVLVSHYYPYCPQPELTLGHDGHTDVVVLTVLVTNEVEGLMVKKEGSHGEWVMVEPVPGSIIVNVGDTLQMISNDEYKSVEHKVAANPHKKARVSIAAFYSPPSHLDSVHYGPLPELISQAKPARYREFTMAEAMGIFASKKLVTKSLINHFRI</sequence>
<dbReference type="GO" id="GO:0046872">
    <property type="term" value="F:metal ion binding"/>
    <property type="evidence" value="ECO:0007669"/>
    <property type="project" value="UniProtKB-KW"/>
</dbReference>
<keyword evidence="3 5" id="KW-0560">Oxidoreductase</keyword>
<evidence type="ECO:0000259" key="6">
    <source>
        <dbReference type="PROSITE" id="PS51471"/>
    </source>
</evidence>
<evidence type="ECO:0000256" key="3">
    <source>
        <dbReference type="ARBA" id="ARBA00023002"/>
    </source>
</evidence>
<evidence type="ECO:0000313" key="7">
    <source>
        <dbReference type="EMBL" id="MQL97111.1"/>
    </source>
</evidence>
<dbReference type="Gene3D" id="2.60.120.330">
    <property type="entry name" value="B-lactam Antibiotic, Isopenicillin N Synthase, Chain"/>
    <property type="match status" value="1"/>
</dbReference>
<dbReference type="PANTHER" id="PTHR10209:SF751">
    <property type="entry name" value="OS06G0255100 PROTEIN"/>
    <property type="match status" value="1"/>
</dbReference>
<dbReference type="InterPro" id="IPR044861">
    <property type="entry name" value="IPNS-like_FE2OG_OXY"/>
</dbReference>
<dbReference type="Proteomes" id="UP000652761">
    <property type="component" value="Unassembled WGS sequence"/>
</dbReference>
<keyword evidence="2 5" id="KW-0479">Metal-binding</keyword>
<evidence type="ECO:0000256" key="1">
    <source>
        <dbReference type="ARBA" id="ARBA00008056"/>
    </source>
</evidence>
<dbReference type="GO" id="GO:0051213">
    <property type="term" value="F:dioxygenase activity"/>
    <property type="evidence" value="ECO:0007669"/>
    <property type="project" value="UniProtKB-ARBA"/>
</dbReference>
<dbReference type="InterPro" id="IPR026992">
    <property type="entry name" value="DIOX_N"/>
</dbReference>
<accession>A0A843VJU7</accession>
<feature type="domain" description="Fe2OG dioxygenase" evidence="6">
    <location>
        <begin position="207"/>
        <end position="311"/>
    </location>
</feature>
<dbReference type="Pfam" id="PF03171">
    <property type="entry name" value="2OG-FeII_Oxy"/>
    <property type="match status" value="1"/>
</dbReference>
<evidence type="ECO:0000313" key="8">
    <source>
        <dbReference type="Proteomes" id="UP000652761"/>
    </source>
</evidence>
<dbReference type="PROSITE" id="PS51471">
    <property type="entry name" value="FE2OG_OXY"/>
    <property type="match status" value="1"/>
</dbReference>
<name>A0A843VJU7_COLES</name>